<evidence type="ECO:0000313" key="1">
    <source>
        <dbReference type="EMBL" id="KAJ2792902.1"/>
    </source>
</evidence>
<dbReference type="Proteomes" id="UP001140066">
    <property type="component" value="Unassembled WGS sequence"/>
</dbReference>
<keyword evidence="2" id="KW-1185">Reference proteome</keyword>
<reference evidence="1" key="1">
    <citation type="submission" date="2022-07" db="EMBL/GenBank/DDBJ databases">
        <title>Phylogenomic reconstructions and comparative analyses of Kickxellomycotina fungi.</title>
        <authorList>
            <person name="Reynolds N.K."/>
            <person name="Stajich J.E."/>
            <person name="Barry K."/>
            <person name="Grigoriev I.V."/>
            <person name="Crous P."/>
            <person name="Smith M.E."/>
        </authorList>
    </citation>
    <scope>NUCLEOTIDE SEQUENCE</scope>
    <source>
        <strain evidence="1">BCRC 34191</strain>
    </source>
</reference>
<proteinExistence type="predicted"/>
<organism evidence="1 2">
    <name type="scientific">Coemansia linderi</name>
    <dbReference type="NCBI Taxonomy" id="2663919"/>
    <lineage>
        <taxon>Eukaryota</taxon>
        <taxon>Fungi</taxon>
        <taxon>Fungi incertae sedis</taxon>
        <taxon>Zoopagomycota</taxon>
        <taxon>Kickxellomycotina</taxon>
        <taxon>Kickxellomycetes</taxon>
        <taxon>Kickxellales</taxon>
        <taxon>Kickxellaceae</taxon>
        <taxon>Coemansia</taxon>
    </lineage>
</organism>
<evidence type="ECO:0000313" key="2">
    <source>
        <dbReference type="Proteomes" id="UP001140066"/>
    </source>
</evidence>
<dbReference type="EMBL" id="JANBUK010000001">
    <property type="protein sequence ID" value="KAJ2792902.1"/>
    <property type="molecule type" value="Genomic_DNA"/>
</dbReference>
<name>A0ACC1KQS0_9FUNG</name>
<sequence>MEQEQQQQQRSALPPNWEVRTSKSRGMDYYFNRVTGESVWEPPSAEKEVEMRASHILAKHIKSRNPMSWKKVPVERTPEEAEAKVRDLRQQIIGKPEGDETEEELEARIPAKEKLARFGKLAAEESDCSSARHNGDLGFFGRGKMQKAFEQAVLSLKVGQISGPVKSDSGYHIIFRTK</sequence>
<keyword evidence="1" id="KW-0413">Isomerase</keyword>
<comment type="caution">
    <text evidence="1">The sequence shown here is derived from an EMBL/GenBank/DDBJ whole genome shotgun (WGS) entry which is preliminary data.</text>
</comment>
<protein>
    <submittedName>
        <fullName evidence="1">Peptidyl-prolyl cis-trans isomerase NIMA-interacting protein 1</fullName>
        <ecNumber evidence="1">5.2.1.8</ecNumber>
    </submittedName>
</protein>
<accession>A0ACC1KQS0</accession>
<dbReference type="EC" id="5.2.1.8" evidence="1"/>
<gene>
    <name evidence="1" type="primary">PIN1</name>
    <name evidence="1" type="ORF">GGI18_000025</name>
</gene>